<dbReference type="EMBL" id="CP096255">
    <property type="protein sequence ID" value="UPT89662.1"/>
    <property type="molecule type" value="Genomic_DNA"/>
</dbReference>
<protein>
    <submittedName>
        <fullName evidence="1">Uncharacterized protein</fullName>
    </submittedName>
</protein>
<gene>
    <name evidence="1" type="ORF">HAP41_0000012175</name>
</gene>
<evidence type="ECO:0000313" key="1">
    <source>
        <dbReference type="EMBL" id="UPT89662.1"/>
    </source>
</evidence>
<evidence type="ECO:0000313" key="2">
    <source>
        <dbReference type="Proteomes" id="UP000551709"/>
    </source>
</evidence>
<accession>A0A8T5VMD9</accession>
<reference evidence="1" key="1">
    <citation type="journal article" date="2017" name="Syst. Appl. Microbiol.">
        <title>Soybeans inoculated with root zone soils of Canadian native legumes harbour diverse and novel Bradyrhizobium spp. that possess agricultural potential.</title>
        <authorList>
            <person name="Bromfield E.S.P."/>
            <person name="Cloutier S."/>
            <person name="Tambong J.T."/>
            <person name="Tran Thi T.V."/>
        </authorList>
    </citation>
    <scope>NUCLEOTIDE SEQUENCE</scope>
    <source>
        <strain evidence="1">1S5</strain>
    </source>
</reference>
<organism evidence="1 2">
    <name type="scientific">Bradyrhizobium barranii subsp. apii</name>
    <dbReference type="NCBI Taxonomy" id="2819348"/>
    <lineage>
        <taxon>Bacteria</taxon>
        <taxon>Pseudomonadati</taxon>
        <taxon>Pseudomonadota</taxon>
        <taxon>Alphaproteobacteria</taxon>
        <taxon>Hyphomicrobiales</taxon>
        <taxon>Nitrobacteraceae</taxon>
        <taxon>Bradyrhizobium</taxon>
        <taxon>Bradyrhizobium barranii</taxon>
    </lineage>
</organism>
<dbReference type="AlphaFoldDB" id="A0A8T5VMD9"/>
<name>A0A8T5VMD9_9BRAD</name>
<proteinExistence type="predicted"/>
<dbReference type="Proteomes" id="UP000551709">
    <property type="component" value="Chromosome"/>
</dbReference>
<dbReference type="RefSeq" id="WP_224580878.1">
    <property type="nucleotide sequence ID" value="NZ_CP096255.1"/>
</dbReference>
<reference evidence="1" key="2">
    <citation type="submission" date="2022-04" db="EMBL/GenBank/DDBJ databases">
        <authorList>
            <person name="Bromfield E.S.P."/>
            <person name="Cloutier S."/>
        </authorList>
    </citation>
    <scope>NUCLEOTIDE SEQUENCE</scope>
    <source>
        <strain evidence="1">1S5</strain>
    </source>
</reference>
<sequence>MQLFNHPLTIAIHDTARVCVFATSLNCMAQRGSRAPVGGDEGVLSFPSPLAPDKGATALDLVYQAADVFRDMEKHARVTEARAQSLCTSAIERLRLAEGRAEAAERAQRELTVATQTKLQDACRALEQAQCCIEAQKDKLTAVELRAEVAEAEARQAKEALALVEEAIRKRLLCANPHADGRLAAVA</sequence>